<evidence type="ECO:0000313" key="2">
    <source>
        <dbReference type="Proteomes" id="UP001596378"/>
    </source>
</evidence>
<name>A0ABW2FKL4_9BACL</name>
<sequence length="65" mass="7632">MDEQRLREIIREVVREELAEFKEKNQQFITLTPSIQLADADAFFSERFSKMIEKIVLPPASEVYG</sequence>
<comment type="caution">
    <text evidence="1">The sequence shown here is derived from an EMBL/GenBank/DDBJ whole genome shotgun (WGS) entry which is preliminary data.</text>
</comment>
<reference evidence="2" key="1">
    <citation type="journal article" date="2019" name="Int. J. Syst. Evol. Microbiol.">
        <title>The Global Catalogue of Microorganisms (GCM) 10K type strain sequencing project: providing services to taxonomists for standard genome sequencing and annotation.</title>
        <authorList>
            <consortium name="The Broad Institute Genomics Platform"/>
            <consortium name="The Broad Institute Genome Sequencing Center for Infectious Disease"/>
            <person name="Wu L."/>
            <person name="Ma J."/>
        </authorList>
    </citation>
    <scope>NUCLEOTIDE SEQUENCE [LARGE SCALE GENOMIC DNA]</scope>
    <source>
        <strain evidence="2">KCTC 12907</strain>
    </source>
</reference>
<dbReference type="EMBL" id="JBHTAI010000023">
    <property type="protein sequence ID" value="MFC7152494.1"/>
    <property type="molecule type" value="Genomic_DNA"/>
</dbReference>
<organism evidence="1 2">
    <name type="scientific">Cohnella cellulosilytica</name>
    <dbReference type="NCBI Taxonomy" id="986710"/>
    <lineage>
        <taxon>Bacteria</taxon>
        <taxon>Bacillati</taxon>
        <taxon>Bacillota</taxon>
        <taxon>Bacilli</taxon>
        <taxon>Bacillales</taxon>
        <taxon>Paenibacillaceae</taxon>
        <taxon>Cohnella</taxon>
    </lineage>
</organism>
<dbReference type="Proteomes" id="UP001596378">
    <property type="component" value="Unassembled WGS sequence"/>
</dbReference>
<keyword evidence="2" id="KW-1185">Reference proteome</keyword>
<accession>A0ABW2FKL4</accession>
<dbReference type="RefSeq" id="WP_378044072.1">
    <property type="nucleotide sequence ID" value="NZ_JBHMDN010000002.1"/>
</dbReference>
<gene>
    <name evidence="1" type="ORF">ACFQMJ_28495</name>
</gene>
<protein>
    <submittedName>
        <fullName evidence="1">Uncharacterized protein</fullName>
    </submittedName>
</protein>
<evidence type="ECO:0000313" key="1">
    <source>
        <dbReference type="EMBL" id="MFC7152494.1"/>
    </source>
</evidence>
<proteinExistence type="predicted"/>